<dbReference type="Gene3D" id="3.40.50.150">
    <property type="entry name" value="Vaccinia Virus protein VP39"/>
    <property type="match status" value="1"/>
</dbReference>
<sequence>MIVSKHPSIKGINFDLPHVIDVAPPRPGIENVGGDMFVSVPKGDAIFMKWICHDWSDEHCLKFLKNCYKALPENGKVILAECILPEAPDTELATKIAVHVDVIMLAHNPGGKERTEKEFQALAKGAGFKRFRKVCCAYSTWIMELLK</sequence>
<dbReference type="EMBL" id="CACSLK010011299">
    <property type="protein sequence ID" value="CAA0813072.1"/>
    <property type="molecule type" value="Genomic_DNA"/>
</dbReference>
<evidence type="ECO:0000259" key="4">
    <source>
        <dbReference type="Pfam" id="PF00891"/>
    </source>
</evidence>
<dbReference type="Pfam" id="PF00891">
    <property type="entry name" value="Methyltransf_2"/>
    <property type="match status" value="1"/>
</dbReference>
<evidence type="ECO:0000313" key="5">
    <source>
        <dbReference type="EMBL" id="CAA0813072.1"/>
    </source>
</evidence>
<dbReference type="AlphaFoldDB" id="A0A9N7MTZ0"/>
<dbReference type="InterPro" id="IPR001077">
    <property type="entry name" value="COMT_C"/>
</dbReference>
<accession>A0A9N7MTZ0</accession>
<dbReference type="Proteomes" id="UP001153555">
    <property type="component" value="Unassembled WGS sequence"/>
</dbReference>
<evidence type="ECO:0000256" key="1">
    <source>
        <dbReference type="ARBA" id="ARBA00022603"/>
    </source>
</evidence>
<dbReference type="GO" id="GO:0008171">
    <property type="term" value="F:O-methyltransferase activity"/>
    <property type="evidence" value="ECO:0007669"/>
    <property type="project" value="InterPro"/>
</dbReference>
<dbReference type="GO" id="GO:0032259">
    <property type="term" value="P:methylation"/>
    <property type="evidence" value="ECO:0007669"/>
    <property type="project" value="UniProtKB-KW"/>
</dbReference>
<dbReference type="InterPro" id="IPR029063">
    <property type="entry name" value="SAM-dependent_MTases_sf"/>
</dbReference>
<keyword evidence="6" id="KW-1185">Reference proteome</keyword>
<evidence type="ECO:0000256" key="3">
    <source>
        <dbReference type="ARBA" id="ARBA00022691"/>
    </source>
</evidence>
<keyword evidence="1" id="KW-0489">Methyltransferase</keyword>
<feature type="domain" description="O-methyltransferase C-terminal" evidence="4">
    <location>
        <begin position="2"/>
        <end position="129"/>
    </location>
</feature>
<evidence type="ECO:0000256" key="2">
    <source>
        <dbReference type="ARBA" id="ARBA00022679"/>
    </source>
</evidence>
<dbReference type="InterPro" id="IPR016461">
    <property type="entry name" value="COMT-like"/>
</dbReference>
<dbReference type="PANTHER" id="PTHR11746">
    <property type="entry name" value="O-METHYLTRANSFERASE"/>
    <property type="match status" value="1"/>
</dbReference>
<name>A0A9N7MTZ0_STRHE</name>
<gene>
    <name evidence="5" type="ORF">SHERM_13631</name>
</gene>
<dbReference type="SUPFAM" id="SSF53335">
    <property type="entry name" value="S-adenosyl-L-methionine-dependent methyltransferases"/>
    <property type="match status" value="1"/>
</dbReference>
<keyword evidence="2" id="KW-0808">Transferase</keyword>
<protein>
    <submittedName>
        <fullName evidence="5">Flavone 3-O-methyltransferase 1</fullName>
    </submittedName>
</protein>
<keyword evidence="3" id="KW-0949">S-adenosyl-L-methionine</keyword>
<comment type="caution">
    <text evidence="5">The sequence shown here is derived from an EMBL/GenBank/DDBJ whole genome shotgun (WGS) entry which is preliminary data.</text>
</comment>
<dbReference type="PROSITE" id="PS51683">
    <property type="entry name" value="SAM_OMT_II"/>
    <property type="match status" value="1"/>
</dbReference>
<dbReference type="OrthoDB" id="1606438at2759"/>
<reference evidence="5" key="1">
    <citation type="submission" date="2019-12" db="EMBL/GenBank/DDBJ databases">
        <authorList>
            <person name="Scholes J."/>
        </authorList>
    </citation>
    <scope>NUCLEOTIDE SEQUENCE</scope>
</reference>
<proteinExistence type="predicted"/>
<organism evidence="5 6">
    <name type="scientific">Striga hermonthica</name>
    <name type="common">Purple witchweed</name>
    <name type="synonym">Buchnera hermonthica</name>
    <dbReference type="NCBI Taxonomy" id="68872"/>
    <lineage>
        <taxon>Eukaryota</taxon>
        <taxon>Viridiplantae</taxon>
        <taxon>Streptophyta</taxon>
        <taxon>Embryophyta</taxon>
        <taxon>Tracheophyta</taxon>
        <taxon>Spermatophyta</taxon>
        <taxon>Magnoliopsida</taxon>
        <taxon>eudicotyledons</taxon>
        <taxon>Gunneridae</taxon>
        <taxon>Pentapetalae</taxon>
        <taxon>asterids</taxon>
        <taxon>lamiids</taxon>
        <taxon>Lamiales</taxon>
        <taxon>Orobanchaceae</taxon>
        <taxon>Buchnereae</taxon>
        <taxon>Striga</taxon>
    </lineage>
</organism>
<evidence type="ECO:0000313" key="6">
    <source>
        <dbReference type="Proteomes" id="UP001153555"/>
    </source>
</evidence>